<keyword evidence="2" id="KW-1185">Reference proteome</keyword>
<organism evidence="1 2">
    <name type="scientific">Glarea lozoyensis (strain ATCC 20868 / MF5171)</name>
    <dbReference type="NCBI Taxonomy" id="1116229"/>
    <lineage>
        <taxon>Eukaryota</taxon>
        <taxon>Fungi</taxon>
        <taxon>Dikarya</taxon>
        <taxon>Ascomycota</taxon>
        <taxon>Pezizomycotina</taxon>
        <taxon>Leotiomycetes</taxon>
        <taxon>Helotiales</taxon>
        <taxon>Helotiaceae</taxon>
        <taxon>Glarea</taxon>
    </lineage>
</organism>
<gene>
    <name evidence="1" type="ORF">GLAREA_02414</name>
</gene>
<proteinExistence type="predicted"/>
<reference evidence="1 2" key="1">
    <citation type="journal article" date="2013" name="BMC Genomics">
        <title>Genomics-driven discovery of the pneumocandin biosynthetic gene cluster in the fungus Glarea lozoyensis.</title>
        <authorList>
            <person name="Chen L."/>
            <person name="Yue Q."/>
            <person name="Zhang X."/>
            <person name="Xiang M."/>
            <person name="Wang C."/>
            <person name="Li S."/>
            <person name="Che Y."/>
            <person name="Ortiz-Lopez F.J."/>
            <person name="Bills G.F."/>
            <person name="Liu X."/>
            <person name="An Z."/>
        </authorList>
    </citation>
    <scope>NUCLEOTIDE SEQUENCE [LARGE SCALE GENOMIC DNA]</scope>
    <source>
        <strain evidence="2">ATCC 20868 / MF5171</strain>
    </source>
</reference>
<sequence length="360" mass="40686">MSHSKLEITIYCMESDLVEATQFAESFWQSGHLHASKSQFQTHLTTPHTPNYVAAMKTISNILTEKLPVELTTFIFEALIADPRGPAHTINVTHISVIPLETAETPIRIYDSTGQALKAPALLPDWLLRLHQSDPRTVWAPDAIPRPPEQLVVALWMTDREGMFGDAVWPAKGRRGPTVGMAVGMERGERVLEGEVARRCARHLEGNAVDYLGRGERGRRVFDPWAEVDEGGVRGEFEGYVEVGKGGEDEVRGVCRGIMRGVGWVWRELDGLRREVRQEEARDLEVVKSCVRVLKGFEVIGDLEWKSEVLDIMDLLRENSELDGTGIFHAVAKRVGRARLNSYIDEWTKFERRPLRIRRA</sequence>
<dbReference type="Proteomes" id="UP000016922">
    <property type="component" value="Unassembled WGS sequence"/>
</dbReference>
<dbReference type="HOGENOM" id="CLU_769558_0_0_1"/>
<dbReference type="GeneID" id="19461471"/>
<evidence type="ECO:0000313" key="1">
    <source>
        <dbReference type="EMBL" id="EPE26501.1"/>
    </source>
</evidence>
<protein>
    <submittedName>
        <fullName evidence="1">Uncharacterized protein</fullName>
    </submittedName>
</protein>
<accession>S3D353</accession>
<evidence type="ECO:0000313" key="2">
    <source>
        <dbReference type="Proteomes" id="UP000016922"/>
    </source>
</evidence>
<dbReference type="EMBL" id="KE145370">
    <property type="protein sequence ID" value="EPE26501.1"/>
    <property type="molecule type" value="Genomic_DNA"/>
</dbReference>
<dbReference type="KEGG" id="glz:GLAREA_02414"/>
<name>S3D353_GLAL2</name>
<dbReference type="RefSeq" id="XP_008085691.1">
    <property type="nucleotide sequence ID" value="XM_008087500.1"/>
</dbReference>
<dbReference type="AlphaFoldDB" id="S3D353"/>